<dbReference type="InterPro" id="IPR010982">
    <property type="entry name" value="Lambda_DNA-bd_dom_sf"/>
</dbReference>
<dbReference type="PROSITE" id="PS00356">
    <property type="entry name" value="HTH_LACI_1"/>
    <property type="match status" value="1"/>
</dbReference>
<keyword evidence="2" id="KW-0805">Transcription regulation</keyword>
<evidence type="ECO:0000256" key="1">
    <source>
        <dbReference type="ARBA" id="ARBA00022491"/>
    </source>
</evidence>
<evidence type="ECO:0000256" key="3">
    <source>
        <dbReference type="ARBA" id="ARBA00023125"/>
    </source>
</evidence>
<dbReference type="EMBL" id="PDOE01000004">
    <property type="protein sequence ID" value="RKL67319.1"/>
    <property type="molecule type" value="Genomic_DNA"/>
</dbReference>
<name>A0A3A9K4S3_9BACI</name>
<dbReference type="CDD" id="cd01392">
    <property type="entry name" value="HTH_LacI"/>
    <property type="match status" value="1"/>
</dbReference>
<dbReference type="Gene3D" id="3.40.50.2300">
    <property type="match status" value="2"/>
</dbReference>
<comment type="caution">
    <text evidence="6">The sequence shown here is derived from an EMBL/GenBank/DDBJ whole genome shotgun (WGS) entry which is preliminary data.</text>
</comment>
<organism evidence="6 7">
    <name type="scientific">Salipaludibacillus neizhouensis</name>
    <dbReference type="NCBI Taxonomy" id="885475"/>
    <lineage>
        <taxon>Bacteria</taxon>
        <taxon>Bacillati</taxon>
        <taxon>Bacillota</taxon>
        <taxon>Bacilli</taxon>
        <taxon>Bacillales</taxon>
        <taxon>Bacillaceae</taxon>
    </lineage>
</organism>
<dbReference type="PROSITE" id="PS50932">
    <property type="entry name" value="HTH_LACI_2"/>
    <property type="match status" value="1"/>
</dbReference>
<dbReference type="AlphaFoldDB" id="A0A3A9K4S3"/>
<keyword evidence="1" id="KW-0678">Repressor</keyword>
<dbReference type="SMART" id="SM00354">
    <property type="entry name" value="HTH_LACI"/>
    <property type="match status" value="1"/>
</dbReference>
<evidence type="ECO:0000313" key="7">
    <source>
        <dbReference type="Proteomes" id="UP000281498"/>
    </source>
</evidence>
<feature type="domain" description="HTH lacI-type" evidence="5">
    <location>
        <begin position="3"/>
        <end position="57"/>
    </location>
</feature>
<reference evidence="6 7" key="1">
    <citation type="submission" date="2017-10" db="EMBL/GenBank/DDBJ databases">
        <title>Bacillus sp. nov., a halophilic bacterium isolated from a Keqin Lake.</title>
        <authorList>
            <person name="Wang H."/>
        </authorList>
    </citation>
    <scope>NUCLEOTIDE SEQUENCE [LARGE SCALE GENOMIC DNA]</scope>
    <source>
        <strain evidence="6 7">KCTC 13187</strain>
    </source>
</reference>
<dbReference type="GO" id="GO:0003700">
    <property type="term" value="F:DNA-binding transcription factor activity"/>
    <property type="evidence" value="ECO:0007669"/>
    <property type="project" value="TreeGrafter"/>
</dbReference>
<keyword evidence="7" id="KW-1185">Reference proteome</keyword>
<dbReference type="PANTHER" id="PTHR30146:SF95">
    <property type="entry name" value="RIBOSE OPERON REPRESSOR"/>
    <property type="match status" value="1"/>
</dbReference>
<sequence>MKVKLNDVAKAAGVSPTTVSRVLNNRGYISEKTRKKVKDAMEELNYYPNEIARSLFINKSFLIGLIFPTTSNPFYGQLIFHLENICESLGYKVLLCNSQGREDKEKTYLEMLQRHQVDGIIAGAHNTGIEEYNTPNLPLVGIDRYLSKNVPVVSSDNYIGGKIATQLLINKGCQQILHINGPSSLETPANLRRKAYEDVMIANNLNPIAYEIGEDIIKKVFDENPGVDGIFASDDLIAANVIREAKERNINIPIDLKVIGYDGTDTTRILLPELTTVQQPIKEIAETAIKLLMKQINSTESDFQLETILPVELIEGKTT</sequence>
<dbReference type="CDD" id="cd06291">
    <property type="entry name" value="PBP1_Qymf-like"/>
    <property type="match status" value="1"/>
</dbReference>
<dbReference type="OrthoDB" id="9796186at2"/>
<dbReference type="InterPro" id="IPR028082">
    <property type="entry name" value="Peripla_BP_I"/>
</dbReference>
<dbReference type="InterPro" id="IPR000843">
    <property type="entry name" value="HTH_LacI"/>
</dbReference>
<dbReference type="RefSeq" id="WP_110937738.1">
    <property type="nucleotide sequence ID" value="NZ_KZ614146.1"/>
</dbReference>
<dbReference type="SUPFAM" id="SSF47413">
    <property type="entry name" value="lambda repressor-like DNA-binding domains"/>
    <property type="match status" value="1"/>
</dbReference>
<evidence type="ECO:0000259" key="5">
    <source>
        <dbReference type="PROSITE" id="PS50932"/>
    </source>
</evidence>
<keyword evidence="4" id="KW-0804">Transcription</keyword>
<protein>
    <submittedName>
        <fullName evidence="6">LacI family transcriptional regulator</fullName>
    </submittedName>
</protein>
<evidence type="ECO:0000313" key="6">
    <source>
        <dbReference type="EMBL" id="RKL67319.1"/>
    </source>
</evidence>
<dbReference type="PANTHER" id="PTHR30146">
    <property type="entry name" value="LACI-RELATED TRANSCRIPTIONAL REPRESSOR"/>
    <property type="match status" value="1"/>
</dbReference>
<dbReference type="SUPFAM" id="SSF53822">
    <property type="entry name" value="Periplasmic binding protein-like I"/>
    <property type="match status" value="1"/>
</dbReference>
<dbReference type="Pfam" id="PF00356">
    <property type="entry name" value="LacI"/>
    <property type="match status" value="1"/>
</dbReference>
<dbReference type="PRINTS" id="PR00036">
    <property type="entry name" value="HTHLACI"/>
</dbReference>
<dbReference type="Proteomes" id="UP000281498">
    <property type="component" value="Unassembled WGS sequence"/>
</dbReference>
<dbReference type="Gene3D" id="1.10.260.40">
    <property type="entry name" value="lambda repressor-like DNA-binding domains"/>
    <property type="match status" value="1"/>
</dbReference>
<gene>
    <name evidence="6" type="ORF">CR203_10905</name>
</gene>
<accession>A0A3A9K4S3</accession>
<dbReference type="GO" id="GO:0000976">
    <property type="term" value="F:transcription cis-regulatory region binding"/>
    <property type="evidence" value="ECO:0007669"/>
    <property type="project" value="TreeGrafter"/>
</dbReference>
<dbReference type="InterPro" id="IPR046335">
    <property type="entry name" value="LacI/GalR-like_sensor"/>
</dbReference>
<keyword evidence="3" id="KW-0238">DNA-binding</keyword>
<evidence type="ECO:0000256" key="4">
    <source>
        <dbReference type="ARBA" id="ARBA00023163"/>
    </source>
</evidence>
<proteinExistence type="predicted"/>
<dbReference type="Pfam" id="PF13377">
    <property type="entry name" value="Peripla_BP_3"/>
    <property type="match status" value="1"/>
</dbReference>
<evidence type="ECO:0000256" key="2">
    <source>
        <dbReference type="ARBA" id="ARBA00023015"/>
    </source>
</evidence>